<keyword evidence="3" id="KW-0963">Cytoplasm</keyword>
<evidence type="ECO:0000313" key="7">
    <source>
        <dbReference type="Proteomes" id="UP000241890"/>
    </source>
</evidence>
<comment type="similarity">
    <text evidence="2 5">Belongs to the ARPC5 family.</text>
</comment>
<reference evidence="6 7" key="1">
    <citation type="submission" date="2017-12" db="EMBL/GenBank/DDBJ databases">
        <title>Sequencing, de novo assembly and annotation of complete genome of a new Thraustochytrid species, strain FCC1311.</title>
        <authorList>
            <person name="Sedici K."/>
            <person name="Godart F."/>
            <person name="Aiese Cigliano R."/>
            <person name="Sanseverino W."/>
            <person name="Barakat M."/>
            <person name="Ortet P."/>
            <person name="Marechal E."/>
            <person name="Cagnac O."/>
            <person name="Amato A."/>
        </authorList>
    </citation>
    <scope>NUCLEOTIDE SEQUENCE [LARGE SCALE GENOMIC DNA]</scope>
</reference>
<dbReference type="InParanoid" id="A0A2R5FYF1"/>
<dbReference type="InterPro" id="IPR006789">
    <property type="entry name" value="ARPC5"/>
</dbReference>
<dbReference type="EMBL" id="BEYU01000001">
    <property type="protein sequence ID" value="GBG23786.1"/>
    <property type="molecule type" value="Genomic_DNA"/>
</dbReference>
<dbReference type="InterPro" id="IPR036743">
    <property type="entry name" value="ARPC5_sf"/>
</dbReference>
<evidence type="ECO:0000256" key="4">
    <source>
        <dbReference type="ARBA" id="ARBA00023212"/>
    </source>
</evidence>
<dbReference type="Proteomes" id="UP000241890">
    <property type="component" value="Unassembled WGS sequence"/>
</dbReference>
<dbReference type="AlphaFoldDB" id="A0A2R5FYF1"/>
<sequence length="125" mass="13501">MSELDAVKARQKEVDSLLSRSKYTEAIGAALQDPPLGSKDEAAKDINTATVLKAISSPPDQDVEKIVQSLFASGSSELCDNLMKYIYKGLADGSYCGVLLKWHAHTVNIAGYGPIIRAMTDRKTV</sequence>
<comment type="function">
    <text evidence="5">Functions as component of the Arp2/3 complex which is involved in regulation of actin polymerization and together with an activating nucleation-promoting factor (NPF) mediates the formation of branched actin networks. Arp2/3 complex plays a critical role in the control of cell morphogenesis via the modulation of cell polarity development.</text>
</comment>
<gene>
    <name evidence="6" type="ORF">FCC1311_000062</name>
</gene>
<evidence type="ECO:0000256" key="3">
    <source>
        <dbReference type="ARBA" id="ARBA00022490"/>
    </source>
</evidence>
<dbReference type="GO" id="GO:0005885">
    <property type="term" value="C:Arp2/3 protein complex"/>
    <property type="evidence" value="ECO:0007669"/>
    <property type="project" value="InterPro"/>
</dbReference>
<dbReference type="SUPFAM" id="SSF69103">
    <property type="entry name" value="Arp2/3 complex 16 kDa subunit ARPC5"/>
    <property type="match status" value="1"/>
</dbReference>
<dbReference type="PANTHER" id="PTHR12644">
    <property type="entry name" value="ARP2/3 COMPLEX 16 KD SUBUNIT P16-ARC"/>
    <property type="match status" value="1"/>
</dbReference>
<organism evidence="6 7">
    <name type="scientific">Hondaea fermentalgiana</name>
    <dbReference type="NCBI Taxonomy" id="2315210"/>
    <lineage>
        <taxon>Eukaryota</taxon>
        <taxon>Sar</taxon>
        <taxon>Stramenopiles</taxon>
        <taxon>Bigyra</taxon>
        <taxon>Labyrinthulomycetes</taxon>
        <taxon>Thraustochytrida</taxon>
        <taxon>Thraustochytriidae</taxon>
        <taxon>Hondaea</taxon>
    </lineage>
</organism>
<dbReference type="OrthoDB" id="429520at2759"/>
<dbReference type="Pfam" id="PF04699">
    <property type="entry name" value="P16-Arc"/>
    <property type="match status" value="1"/>
</dbReference>
<protein>
    <recommendedName>
        <fullName evidence="5">Actin-related protein 2/3 complex subunit 5</fullName>
    </recommendedName>
</protein>
<name>A0A2R5FYF1_9STRA</name>
<proteinExistence type="inferred from homology"/>
<evidence type="ECO:0000256" key="1">
    <source>
        <dbReference type="ARBA" id="ARBA00004245"/>
    </source>
</evidence>
<evidence type="ECO:0000256" key="2">
    <source>
        <dbReference type="ARBA" id="ARBA00006084"/>
    </source>
</evidence>
<evidence type="ECO:0000256" key="5">
    <source>
        <dbReference type="RuleBase" id="RU004301"/>
    </source>
</evidence>
<dbReference type="GO" id="GO:0030833">
    <property type="term" value="P:regulation of actin filament polymerization"/>
    <property type="evidence" value="ECO:0007669"/>
    <property type="project" value="InterPro"/>
</dbReference>
<keyword evidence="7" id="KW-1185">Reference proteome</keyword>
<dbReference type="GO" id="GO:0034314">
    <property type="term" value="P:Arp2/3 complex-mediated actin nucleation"/>
    <property type="evidence" value="ECO:0007669"/>
    <property type="project" value="InterPro"/>
</dbReference>
<accession>A0A2R5FYF1</accession>
<keyword evidence="4 5" id="KW-0206">Cytoskeleton</keyword>
<comment type="caution">
    <text evidence="6">The sequence shown here is derived from an EMBL/GenBank/DDBJ whole genome shotgun (WGS) entry which is preliminary data.</text>
</comment>
<dbReference type="Gene3D" id="1.25.40.190">
    <property type="entry name" value="Actin-related protein 2/3 complex subunit 5"/>
    <property type="match status" value="1"/>
</dbReference>
<comment type="subcellular location">
    <subcellularLocation>
        <location evidence="1">Cytoplasm</location>
        <location evidence="1">Cytoskeleton</location>
    </subcellularLocation>
</comment>
<evidence type="ECO:0000313" key="6">
    <source>
        <dbReference type="EMBL" id="GBG23786.1"/>
    </source>
</evidence>